<name>A0A2R8FFM1_9VIRU</name>
<dbReference type="Proteomes" id="UP000273054">
    <property type="component" value="Segment"/>
</dbReference>
<organism evidence="1">
    <name type="scientific">Brazilian cedratvirus IHUMI</name>
    <dbReference type="NCBI Taxonomy" id="2126980"/>
    <lineage>
        <taxon>Viruses</taxon>
        <taxon>Pithoviruses</taxon>
        <taxon>Orthocedratvirinae</taxon>
        <taxon>Alphacedratvirus</taxon>
        <taxon>Alphacedratvirus brasiliense</taxon>
    </lineage>
</organism>
<reference evidence="1" key="1">
    <citation type="submission" date="2018-03" db="EMBL/GenBank/DDBJ databases">
        <authorList>
            <consortium name="Urmite Genomes"/>
        </authorList>
    </citation>
    <scope>NUCLEOTIDE SEQUENCE [LARGE SCALE GENOMIC DNA]</scope>
    <source>
        <strain evidence="1">IHUMI-27.7</strain>
    </source>
</reference>
<keyword evidence="2" id="KW-1185">Reference proteome</keyword>
<dbReference type="EMBL" id="LT994651">
    <property type="protein sequence ID" value="SPN79762.1"/>
    <property type="molecule type" value="Genomic_DNA"/>
</dbReference>
<gene>
    <name evidence="1" type="ORF">BRZCDTV_502</name>
</gene>
<accession>A0A2R8FFM1</accession>
<evidence type="ECO:0000313" key="1">
    <source>
        <dbReference type="EMBL" id="SPN79762.1"/>
    </source>
</evidence>
<proteinExistence type="predicted"/>
<protein>
    <submittedName>
        <fullName evidence="1">Uncharacterized protein</fullName>
    </submittedName>
</protein>
<sequence>MFDNILEVICLHCSPVLVFFLHRTSSCFLQIISREGFWRAKFARDGLLCIPLERKESVIAWLIEYNRRRNAKTSIKGFKSGDGSKYLTLEEVASLGITDIKPIYSRYHCELFFYRRPKRNLYVYHVNVVRDIIREPGGFYHDVKQTQPYRREVGKKEFYQLLFLYYYKIEWASG</sequence>
<evidence type="ECO:0000313" key="2">
    <source>
        <dbReference type="Proteomes" id="UP000273054"/>
    </source>
</evidence>